<name>A0A4Q7PBR5_9BACT</name>
<proteinExistence type="predicted"/>
<organism evidence="1 2">
    <name type="scientific">Cecembia calidifontis</name>
    <dbReference type="NCBI Taxonomy" id="1187080"/>
    <lineage>
        <taxon>Bacteria</taxon>
        <taxon>Pseudomonadati</taxon>
        <taxon>Bacteroidota</taxon>
        <taxon>Cytophagia</taxon>
        <taxon>Cytophagales</taxon>
        <taxon>Cyclobacteriaceae</taxon>
        <taxon>Cecembia</taxon>
    </lineage>
</organism>
<reference evidence="1 2" key="1">
    <citation type="submission" date="2019-02" db="EMBL/GenBank/DDBJ databases">
        <title>Genomic Encyclopedia of Archaeal and Bacterial Type Strains, Phase II (KMG-II): from individual species to whole genera.</title>
        <authorList>
            <person name="Goeker M."/>
        </authorList>
    </citation>
    <scope>NUCLEOTIDE SEQUENCE [LARGE SCALE GENOMIC DNA]</scope>
    <source>
        <strain evidence="1 2">DSM 21411</strain>
    </source>
</reference>
<sequence length="118" mass="13454">MLLNLSNHPSSSWPAKQVSLANELYGEIQDMPFPQIDPMMDEAGIQALASDYLQKILAINPKAVHLMGELTFSFELVQMLKNHGITVISSTTHRTTQEHPDGTKISKFEFVRFRHYWP</sequence>
<accession>A0A4Q7PBR5</accession>
<evidence type="ECO:0008006" key="3">
    <source>
        <dbReference type="Google" id="ProtNLM"/>
    </source>
</evidence>
<dbReference type="EMBL" id="SGXG01000001">
    <property type="protein sequence ID" value="RZS97138.1"/>
    <property type="molecule type" value="Genomic_DNA"/>
</dbReference>
<evidence type="ECO:0000313" key="2">
    <source>
        <dbReference type="Proteomes" id="UP000292209"/>
    </source>
</evidence>
<evidence type="ECO:0000313" key="1">
    <source>
        <dbReference type="EMBL" id="RZS97138.1"/>
    </source>
</evidence>
<protein>
    <recommendedName>
        <fullName evidence="3">CRISPR-associated protein</fullName>
    </recommendedName>
</protein>
<comment type="caution">
    <text evidence="1">The sequence shown here is derived from an EMBL/GenBank/DDBJ whole genome shotgun (WGS) entry which is preliminary data.</text>
</comment>
<dbReference type="RefSeq" id="WP_130275954.1">
    <property type="nucleotide sequence ID" value="NZ_SGXG01000001.1"/>
</dbReference>
<keyword evidence="2" id="KW-1185">Reference proteome</keyword>
<gene>
    <name evidence="1" type="ORF">BC751_2735</name>
</gene>
<dbReference type="AlphaFoldDB" id="A0A4Q7PBR5"/>
<dbReference type="OrthoDB" id="1452810at2"/>
<dbReference type="Proteomes" id="UP000292209">
    <property type="component" value="Unassembled WGS sequence"/>
</dbReference>